<keyword evidence="7" id="KW-1185">Reference proteome</keyword>
<evidence type="ECO:0000256" key="2">
    <source>
        <dbReference type="ARBA" id="ARBA00022692"/>
    </source>
</evidence>
<feature type="transmembrane region" description="Helical" evidence="5">
    <location>
        <begin position="77"/>
        <end position="96"/>
    </location>
</feature>
<evidence type="ECO:0000256" key="3">
    <source>
        <dbReference type="ARBA" id="ARBA00022989"/>
    </source>
</evidence>
<dbReference type="Gene3D" id="1.20.120.350">
    <property type="entry name" value="Voltage-gated potassium channels. Chain C"/>
    <property type="match status" value="1"/>
</dbReference>
<sequence length="336" mass="39127">MPTPSRTVSRPLNPALERLHLVWDLLVMVLVVANLTLLLFDSLFLLPPVNDAFAAVAPGLHGAYDRHVHANFIEIDLVFVAVFVLDVLLGWAAAIAERRYHRWFFYPFVHWYDVLGCIPLSGFRLLRILRVISLLTRLQRLGLIDMRRWQLYAFFAKYYDILMEELSDRVALRLLGNMQEQIRSSDSLSTRVIDRVVMPRKQQLIRELSQRLEEMTGNAYARNREETMRYVSALVGRTVAESQEIRRLRRLPMGDAVARSMQSSLSELACRLVHEAMEGLRSPEFTALVERLADSGFDTWLQVDEHTDRVTEQVLVDMLELMKEQIAVKQWRRRYD</sequence>
<gene>
    <name evidence="6" type="ORF">HNO51_17215</name>
</gene>
<reference evidence="6 7" key="1">
    <citation type="journal article" date="2021" name="Front. Microbiol.">
        <title>Aerobic Denitrification and Heterotrophic Sulfur Oxidation in the Genus Halomonas Revealed by Six Novel Species Characterizations and Genome-Based Analysis.</title>
        <authorList>
            <person name="Wang L."/>
            <person name="Shao Z."/>
        </authorList>
    </citation>
    <scope>NUCLEOTIDE SEQUENCE [LARGE SCALE GENOMIC DNA]</scope>
    <source>
        <strain evidence="6 7">MCCC 1A11059</strain>
    </source>
</reference>
<keyword evidence="3 5" id="KW-1133">Transmembrane helix</keyword>
<feature type="transmembrane region" description="Helical" evidence="5">
    <location>
        <begin position="21"/>
        <end position="40"/>
    </location>
</feature>
<dbReference type="InterPro" id="IPR027359">
    <property type="entry name" value="Volt_channel_dom_sf"/>
</dbReference>
<keyword evidence="4 5" id="KW-0472">Membrane</keyword>
<feature type="transmembrane region" description="Helical" evidence="5">
    <location>
        <begin position="103"/>
        <end position="126"/>
    </location>
</feature>
<evidence type="ECO:0000313" key="7">
    <source>
        <dbReference type="Proteomes" id="UP000671868"/>
    </source>
</evidence>
<comment type="subcellular location">
    <subcellularLocation>
        <location evidence="1">Membrane</location>
        <topology evidence="1">Multi-pass membrane protein</topology>
    </subcellularLocation>
</comment>
<name>A0ABX7W7I0_9GAMM</name>
<dbReference type="RefSeq" id="WP_209537980.1">
    <property type="nucleotide sequence ID" value="NZ_CP053381.1"/>
</dbReference>
<organism evidence="6 7">
    <name type="scientific">Billgrantia sulfidoxydans</name>
    <dbReference type="NCBI Taxonomy" id="2733484"/>
    <lineage>
        <taxon>Bacteria</taxon>
        <taxon>Pseudomonadati</taxon>
        <taxon>Pseudomonadota</taxon>
        <taxon>Gammaproteobacteria</taxon>
        <taxon>Oceanospirillales</taxon>
        <taxon>Halomonadaceae</taxon>
        <taxon>Billgrantia</taxon>
    </lineage>
</organism>
<evidence type="ECO:0000256" key="5">
    <source>
        <dbReference type="SAM" id="Phobius"/>
    </source>
</evidence>
<keyword evidence="2 5" id="KW-0812">Transmembrane</keyword>
<dbReference type="SUPFAM" id="SSF81324">
    <property type="entry name" value="Voltage-gated potassium channels"/>
    <property type="match status" value="1"/>
</dbReference>
<protein>
    <submittedName>
        <fullName evidence="6">Ion transporter</fullName>
    </submittedName>
</protein>
<dbReference type="Proteomes" id="UP000671868">
    <property type="component" value="Chromosome"/>
</dbReference>
<evidence type="ECO:0000256" key="4">
    <source>
        <dbReference type="ARBA" id="ARBA00023136"/>
    </source>
</evidence>
<evidence type="ECO:0000313" key="6">
    <source>
        <dbReference type="EMBL" id="QTP56268.1"/>
    </source>
</evidence>
<evidence type="ECO:0000256" key="1">
    <source>
        <dbReference type="ARBA" id="ARBA00004141"/>
    </source>
</evidence>
<accession>A0ABX7W7I0</accession>
<proteinExistence type="predicted"/>
<dbReference type="EMBL" id="CP053381">
    <property type="protein sequence ID" value="QTP56268.1"/>
    <property type="molecule type" value="Genomic_DNA"/>
</dbReference>